<dbReference type="Proteomes" id="UP000887226">
    <property type="component" value="Unassembled WGS sequence"/>
</dbReference>
<evidence type="ECO:0000313" key="3">
    <source>
        <dbReference type="Proteomes" id="UP000887226"/>
    </source>
</evidence>
<proteinExistence type="predicted"/>
<dbReference type="AlphaFoldDB" id="A0A9P7YZ18"/>
<protein>
    <submittedName>
        <fullName evidence="2">Uncharacterized protein</fullName>
    </submittedName>
</protein>
<accession>A0A9P7YZ18</accession>
<dbReference type="OrthoDB" id="3598914at2759"/>
<keyword evidence="3" id="KW-1185">Reference proteome</keyword>
<evidence type="ECO:0000256" key="1">
    <source>
        <dbReference type="SAM" id="MobiDB-lite"/>
    </source>
</evidence>
<gene>
    <name evidence="2" type="ORF">BJ878DRAFT_515649</name>
</gene>
<organism evidence="2 3">
    <name type="scientific">Calycina marina</name>
    <dbReference type="NCBI Taxonomy" id="1763456"/>
    <lineage>
        <taxon>Eukaryota</taxon>
        <taxon>Fungi</taxon>
        <taxon>Dikarya</taxon>
        <taxon>Ascomycota</taxon>
        <taxon>Pezizomycotina</taxon>
        <taxon>Leotiomycetes</taxon>
        <taxon>Helotiales</taxon>
        <taxon>Pezizellaceae</taxon>
        <taxon>Calycina</taxon>
    </lineage>
</organism>
<feature type="compositionally biased region" description="Basic and acidic residues" evidence="1">
    <location>
        <begin position="72"/>
        <end position="82"/>
    </location>
</feature>
<feature type="region of interest" description="Disordered" evidence="1">
    <location>
        <begin position="61"/>
        <end position="82"/>
    </location>
</feature>
<name>A0A9P7YZ18_9HELO</name>
<sequence>MQSQSACLAIMDRLLSFLPLTSRVPRAPRAPVPPAITAKSPTLNMTEYIAVQKALDEVLEYHQTHRPKNTAKNHEPKQNERR</sequence>
<reference evidence="2" key="1">
    <citation type="journal article" date="2021" name="IMA Fungus">
        <title>Genomic characterization of three marine fungi, including Emericellopsis atlantica sp. nov. with signatures of a generalist lifestyle and marine biomass degradation.</title>
        <authorList>
            <person name="Hagestad O.C."/>
            <person name="Hou L."/>
            <person name="Andersen J.H."/>
            <person name="Hansen E.H."/>
            <person name="Altermark B."/>
            <person name="Li C."/>
            <person name="Kuhnert E."/>
            <person name="Cox R.J."/>
            <person name="Crous P.W."/>
            <person name="Spatafora J.W."/>
            <person name="Lail K."/>
            <person name="Amirebrahimi M."/>
            <person name="Lipzen A."/>
            <person name="Pangilinan J."/>
            <person name="Andreopoulos W."/>
            <person name="Hayes R.D."/>
            <person name="Ng V."/>
            <person name="Grigoriev I.V."/>
            <person name="Jackson S.A."/>
            <person name="Sutton T.D.S."/>
            <person name="Dobson A.D.W."/>
            <person name="Rama T."/>
        </authorList>
    </citation>
    <scope>NUCLEOTIDE SEQUENCE</scope>
    <source>
        <strain evidence="2">TRa3180A</strain>
    </source>
</reference>
<comment type="caution">
    <text evidence="2">The sequence shown here is derived from an EMBL/GenBank/DDBJ whole genome shotgun (WGS) entry which is preliminary data.</text>
</comment>
<dbReference type="EMBL" id="MU254075">
    <property type="protein sequence ID" value="KAG9242424.1"/>
    <property type="molecule type" value="Genomic_DNA"/>
</dbReference>
<evidence type="ECO:0000313" key="2">
    <source>
        <dbReference type="EMBL" id="KAG9242424.1"/>
    </source>
</evidence>